<keyword evidence="11" id="KW-1185">Reference proteome</keyword>
<gene>
    <name evidence="10" type="primary">trpC</name>
    <name evidence="10" type="ORF">GWC95_14220</name>
</gene>
<dbReference type="InterPro" id="IPR013785">
    <property type="entry name" value="Aldolase_TIM"/>
</dbReference>
<evidence type="ECO:0000259" key="9">
    <source>
        <dbReference type="Pfam" id="PF00218"/>
    </source>
</evidence>
<evidence type="ECO:0000256" key="2">
    <source>
        <dbReference type="ARBA" id="ARBA00004696"/>
    </source>
</evidence>
<dbReference type="PANTHER" id="PTHR22854">
    <property type="entry name" value="TRYPTOPHAN BIOSYNTHESIS PROTEIN"/>
    <property type="match status" value="1"/>
</dbReference>
<accession>A0ABW9ZVP5</accession>
<evidence type="ECO:0000256" key="1">
    <source>
        <dbReference type="ARBA" id="ARBA00001633"/>
    </source>
</evidence>
<keyword evidence="4" id="KW-0028">Amino-acid biosynthesis</keyword>
<dbReference type="SUPFAM" id="SSF51366">
    <property type="entry name" value="Ribulose-phoshate binding barrel"/>
    <property type="match status" value="1"/>
</dbReference>
<reference evidence="10 11" key="1">
    <citation type="submission" date="2020-01" db="EMBL/GenBank/DDBJ databases">
        <title>Genome analysis.</title>
        <authorList>
            <person name="Wu S."/>
            <person name="Wang G."/>
        </authorList>
    </citation>
    <scope>NUCLEOTIDE SEQUENCE [LARGE SCALE GENOMIC DNA]</scope>
    <source>
        <strain evidence="10 11">SYL130</strain>
    </source>
</reference>
<evidence type="ECO:0000313" key="10">
    <source>
        <dbReference type="EMBL" id="NCI51084.1"/>
    </source>
</evidence>
<dbReference type="EC" id="4.1.1.48" evidence="3"/>
<dbReference type="PANTHER" id="PTHR22854:SF2">
    <property type="entry name" value="INDOLE-3-GLYCEROL-PHOSPHATE SYNTHASE"/>
    <property type="match status" value="1"/>
</dbReference>
<evidence type="ECO:0000256" key="3">
    <source>
        <dbReference type="ARBA" id="ARBA00012362"/>
    </source>
</evidence>
<evidence type="ECO:0000256" key="8">
    <source>
        <dbReference type="ARBA" id="ARBA00023239"/>
    </source>
</evidence>
<dbReference type="Proteomes" id="UP000753802">
    <property type="component" value="Unassembled WGS sequence"/>
</dbReference>
<comment type="catalytic activity">
    <reaction evidence="1">
        <text>1-(2-carboxyphenylamino)-1-deoxy-D-ribulose 5-phosphate + H(+) = (1S,2R)-1-C-(indol-3-yl)glycerol 3-phosphate + CO2 + H2O</text>
        <dbReference type="Rhea" id="RHEA:23476"/>
        <dbReference type="ChEBI" id="CHEBI:15377"/>
        <dbReference type="ChEBI" id="CHEBI:15378"/>
        <dbReference type="ChEBI" id="CHEBI:16526"/>
        <dbReference type="ChEBI" id="CHEBI:58613"/>
        <dbReference type="ChEBI" id="CHEBI:58866"/>
        <dbReference type="EC" id="4.1.1.48"/>
    </reaction>
</comment>
<comment type="pathway">
    <text evidence="2">Amino-acid biosynthesis; L-tryptophan biosynthesis; L-tryptophan from chorismate: step 4/5.</text>
</comment>
<keyword evidence="7" id="KW-0057">Aromatic amino acid biosynthesis</keyword>
<dbReference type="PROSITE" id="PS00614">
    <property type="entry name" value="IGPS"/>
    <property type="match status" value="1"/>
</dbReference>
<dbReference type="InterPro" id="IPR001468">
    <property type="entry name" value="Indole-3-GlycerolPSynthase_CS"/>
</dbReference>
<proteinExistence type="predicted"/>
<dbReference type="Pfam" id="PF00218">
    <property type="entry name" value="IGPS"/>
    <property type="match status" value="1"/>
</dbReference>
<evidence type="ECO:0000256" key="4">
    <source>
        <dbReference type="ARBA" id="ARBA00022605"/>
    </source>
</evidence>
<evidence type="ECO:0000256" key="7">
    <source>
        <dbReference type="ARBA" id="ARBA00023141"/>
    </source>
</evidence>
<dbReference type="EMBL" id="JAACJS010000015">
    <property type="protein sequence ID" value="NCI51084.1"/>
    <property type="molecule type" value="Genomic_DNA"/>
</dbReference>
<evidence type="ECO:0000313" key="11">
    <source>
        <dbReference type="Proteomes" id="UP000753802"/>
    </source>
</evidence>
<feature type="domain" description="Indole-3-glycerol phosphate synthase" evidence="9">
    <location>
        <begin position="4"/>
        <end position="247"/>
    </location>
</feature>
<dbReference type="NCBIfam" id="NF001377">
    <property type="entry name" value="PRK00278.2-4"/>
    <property type="match status" value="1"/>
</dbReference>
<sequence>MNILDTIIAHKKKEVAARKQQVSVAELEKGYFFSHPVLSLRSFLADPSKTGIIAEYKRKSPSKGIINDKATVEEVTMAYAANGASGISVLTDHEFFGGSLQDLTEATINEVPLLRKDFMIDEYQLIEAKSFGAEVILLIAACLSPAAVKTMATTAKQLGLEVLLEVHNEEELGHVCEAVDLVGVNNRNLKTFEVSIDTSLGLINKIPKEKPAVAESGISDVNTIVTLREAGFKGFLIGENFMKEASPSIAFADFVNQLKAS</sequence>
<dbReference type="GO" id="GO:0004425">
    <property type="term" value="F:indole-3-glycerol-phosphate synthase activity"/>
    <property type="evidence" value="ECO:0007669"/>
    <property type="project" value="UniProtKB-EC"/>
</dbReference>
<dbReference type="CDD" id="cd00331">
    <property type="entry name" value="IGPS"/>
    <property type="match status" value="1"/>
</dbReference>
<name>A0ABW9ZVP5_9BACT</name>
<dbReference type="Gene3D" id="3.20.20.70">
    <property type="entry name" value="Aldolase class I"/>
    <property type="match status" value="1"/>
</dbReference>
<dbReference type="InterPro" id="IPR013798">
    <property type="entry name" value="Indole-3-glycerol_P_synth_dom"/>
</dbReference>
<protein>
    <recommendedName>
        <fullName evidence="3">indole-3-glycerol-phosphate synthase</fullName>
        <ecNumber evidence="3">4.1.1.48</ecNumber>
    </recommendedName>
</protein>
<evidence type="ECO:0000256" key="6">
    <source>
        <dbReference type="ARBA" id="ARBA00022822"/>
    </source>
</evidence>
<comment type="caution">
    <text evidence="10">The sequence shown here is derived from an EMBL/GenBank/DDBJ whole genome shotgun (WGS) entry which is preliminary data.</text>
</comment>
<keyword evidence="6" id="KW-0822">Tryptophan biosynthesis</keyword>
<organism evidence="10 11">
    <name type="scientific">Sediminibacterium roseum</name>
    <dbReference type="NCBI Taxonomy" id="1978412"/>
    <lineage>
        <taxon>Bacteria</taxon>
        <taxon>Pseudomonadati</taxon>
        <taxon>Bacteroidota</taxon>
        <taxon>Chitinophagia</taxon>
        <taxon>Chitinophagales</taxon>
        <taxon>Chitinophagaceae</taxon>
        <taxon>Sediminibacterium</taxon>
    </lineage>
</organism>
<dbReference type="RefSeq" id="WP_161819382.1">
    <property type="nucleotide sequence ID" value="NZ_JAACJS010000015.1"/>
</dbReference>
<evidence type="ECO:0000256" key="5">
    <source>
        <dbReference type="ARBA" id="ARBA00022793"/>
    </source>
</evidence>
<keyword evidence="5" id="KW-0210">Decarboxylase</keyword>
<dbReference type="InterPro" id="IPR045186">
    <property type="entry name" value="Indole-3-glycerol_P_synth"/>
</dbReference>
<keyword evidence="8 10" id="KW-0456">Lyase</keyword>
<dbReference type="InterPro" id="IPR011060">
    <property type="entry name" value="RibuloseP-bd_barrel"/>
</dbReference>